<comment type="caution">
    <text evidence="4">The sequence shown here is derived from an EMBL/GenBank/DDBJ whole genome shotgun (WGS) entry which is preliminary data.</text>
</comment>
<dbReference type="OrthoDB" id="97058at2759"/>
<gene>
    <name evidence="4" type="ORF">KFK09_026297</name>
</gene>
<evidence type="ECO:0000256" key="1">
    <source>
        <dbReference type="PROSITE-ProRule" id="PRU00047"/>
    </source>
</evidence>
<dbReference type="AlphaFoldDB" id="A0A8T3A8C2"/>
<dbReference type="Gene3D" id="4.10.60.10">
    <property type="entry name" value="Zinc finger, CCHC-type"/>
    <property type="match status" value="1"/>
</dbReference>
<feature type="region of interest" description="Disordered" evidence="2">
    <location>
        <begin position="247"/>
        <end position="315"/>
    </location>
</feature>
<dbReference type="InterPro" id="IPR036875">
    <property type="entry name" value="Znf_CCHC_sf"/>
</dbReference>
<dbReference type="GO" id="GO:0003676">
    <property type="term" value="F:nucleic acid binding"/>
    <property type="evidence" value="ECO:0007669"/>
    <property type="project" value="InterPro"/>
</dbReference>
<evidence type="ECO:0000259" key="3">
    <source>
        <dbReference type="PROSITE" id="PS50158"/>
    </source>
</evidence>
<dbReference type="SUPFAM" id="SSF57756">
    <property type="entry name" value="Retrovirus zinc finger-like domains"/>
    <property type="match status" value="1"/>
</dbReference>
<sequence length="315" mass="36194">MANIGNRNTTEGYSITQPPLFDNLPFDFWKTRMSTFLQSTDYRMWMLIQEGYSPPSREINGIKTEVAFTEWTFNERDLAQLNAKCLNCFFCALKSEDYMRVSTCEIGKEIWDKLCITYEVNKILSCLPSSYDAKITAITESKDLNTYSIDNLLGSLIAYEQGVNQRNLDAGEKKKEKTITLKAHKSDYESSGSESDEIAFITRQFKSFLRKKQKHHQSWRKGKDHKHVKGSSDVVCFECRKPGHVKADCPTLQNHSSKEKEKGEEKAKSRKDKKKIQRGFWAESGTDSSETEPEEETTNLCFMGENQSDEEEVKG</sequence>
<dbReference type="PANTHER" id="PTHR34676:SF8">
    <property type="entry name" value="TRANSMEMBRANE PROTEIN"/>
    <property type="match status" value="1"/>
</dbReference>
<feature type="compositionally biased region" description="Basic residues" evidence="2">
    <location>
        <begin position="268"/>
        <end position="277"/>
    </location>
</feature>
<evidence type="ECO:0000313" key="4">
    <source>
        <dbReference type="EMBL" id="KAI0492032.1"/>
    </source>
</evidence>
<feature type="compositionally biased region" description="Basic and acidic residues" evidence="2">
    <location>
        <begin position="256"/>
        <end position="267"/>
    </location>
</feature>
<dbReference type="EMBL" id="JAGYWB010000018">
    <property type="protein sequence ID" value="KAI0492032.1"/>
    <property type="molecule type" value="Genomic_DNA"/>
</dbReference>
<dbReference type="Proteomes" id="UP000829196">
    <property type="component" value="Unassembled WGS sequence"/>
</dbReference>
<feature type="domain" description="CCHC-type" evidence="3">
    <location>
        <begin position="236"/>
        <end position="250"/>
    </location>
</feature>
<keyword evidence="1" id="KW-0863">Zinc-finger</keyword>
<reference evidence="4" key="1">
    <citation type="journal article" date="2022" name="Front. Genet.">
        <title>Chromosome-Scale Assembly of the Dendrobium nobile Genome Provides Insights Into the Molecular Mechanism of the Biosynthesis of the Medicinal Active Ingredient of Dendrobium.</title>
        <authorList>
            <person name="Xu Q."/>
            <person name="Niu S.-C."/>
            <person name="Li K.-L."/>
            <person name="Zheng P.-J."/>
            <person name="Zhang X.-J."/>
            <person name="Jia Y."/>
            <person name="Liu Y."/>
            <person name="Niu Y.-X."/>
            <person name="Yu L.-H."/>
            <person name="Chen D.-F."/>
            <person name="Zhang G.-Q."/>
        </authorList>
    </citation>
    <scope>NUCLEOTIDE SEQUENCE</scope>
    <source>
        <tissue evidence="4">Leaf</tissue>
    </source>
</reference>
<proteinExistence type="predicted"/>
<organism evidence="4 5">
    <name type="scientific">Dendrobium nobile</name>
    <name type="common">Orchid</name>
    <dbReference type="NCBI Taxonomy" id="94219"/>
    <lineage>
        <taxon>Eukaryota</taxon>
        <taxon>Viridiplantae</taxon>
        <taxon>Streptophyta</taxon>
        <taxon>Embryophyta</taxon>
        <taxon>Tracheophyta</taxon>
        <taxon>Spermatophyta</taxon>
        <taxon>Magnoliopsida</taxon>
        <taxon>Liliopsida</taxon>
        <taxon>Asparagales</taxon>
        <taxon>Orchidaceae</taxon>
        <taxon>Epidendroideae</taxon>
        <taxon>Malaxideae</taxon>
        <taxon>Dendrobiinae</taxon>
        <taxon>Dendrobium</taxon>
    </lineage>
</organism>
<evidence type="ECO:0000256" key="2">
    <source>
        <dbReference type="SAM" id="MobiDB-lite"/>
    </source>
</evidence>
<name>A0A8T3A8C2_DENNO</name>
<dbReference type="PROSITE" id="PS50158">
    <property type="entry name" value="ZF_CCHC"/>
    <property type="match status" value="1"/>
</dbReference>
<dbReference type="PANTHER" id="PTHR34676">
    <property type="entry name" value="DUF4219 DOMAIN-CONTAINING PROTEIN-RELATED"/>
    <property type="match status" value="1"/>
</dbReference>
<keyword evidence="1" id="KW-0862">Zinc</keyword>
<dbReference type="SMART" id="SM00343">
    <property type="entry name" value="ZnF_C2HC"/>
    <property type="match status" value="1"/>
</dbReference>
<keyword evidence="1" id="KW-0479">Metal-binding</keyword>
<evidence type="ECO:0000313" key="5">
    <source>
        <dbReference type="Proteomes" id="UP000829196"/>
    </source>
</evidence>
<protein>
    <recommendedName>
        <fullName evidence="3">CCHC-type domain-containing protein</fullName>
    </recommendedName>
</protein>
<accession>A0A8T3A8C2</accession>
<dbReference type="InterPro" id="IPR001878">
    <property type="entry name" value="Znf_CCHC"/>
</dbReference>
<keyword evidence="5" id="KW-1185">Reference proteome</keyword>
<dbReference type="GO" id="GO:0008270">
    <property type="term" value="F:zinc ion binding"/>
    <property type="evidence" value="ECO:0007669"/>
    <property type="project" value="UniProtKB-KW"/>
</dbReference>
<dbReference type="Pfam" id="PF00098">
    <property type="entry name" value="zf-CCHC"/>
    <property type="match status" value="1"/>
</dbReference>